<gene>
    <name evidence="1" type="ORF">BYL167_LOCUS34143</name>
    <name evidence="2" type="ORF">BYL167_LOCUS34175</name>
    <name evidence="3" type="ORF">GIL414_LOCUS44705</name>
    <name evidence="4" type="ORF">GIL414_LOCUS55068</name>
</gene>
<organism evidence="4 5">
    <name type="scientific">Rotaria magnacalcarata</name>
    <dbReference type="NCBI Taxonomy" id="392030"/>
    <lineage>
        <taxon>Eukaryota</taxon>
        <taxon>Metazoa</taxon>
        <taxon>Spiralia</taxon>
        <taxon>Gnathifera</taxon>
        <taxon>Rotifera</taxon>
        <taxon>Eurotatoria</taxon>
        <taxon>Bdelloidea</taxon>
        <taxon>Philodinida</taxon>
        <taxon>Philodinidae</taxon>
        <taxon>Rotaria</taxon>
    </lineage>
</organism>
<protein>
    <submittedName>
        <fullName evidence="4">Uncharacterized protein</fullName>
    </submittedName>
</protein>
<name>A0A8S3DGA6_9BILA</name>
<evidence type="ECO:0000313" key="3">
    <source>
        <dbReference type="EMBL" id="CAF4740596.1"/>
    </source>
</evidence>
<dbReference type="Proteomes" id="UP000681720">
    <property type="component" value="Unassembled WGS sequence"/>
</dbReference>
<dbReference type="Proteomes" id="UP000681967">
    <property type="component" value="Unassembled WGS sequence"/>
</dbReference>
<evidence type="ECO:0000313" key="1">
    <source>
        <dbReference type="EMBL" id="CAF4459847.1"/>
    </source>
</evidence>
<dbReference type="AlphaFoldDB" id="A0A8S3DGA6"/>
<evidence type="ECO:0000313" key="4">
    <source>
        <dbReference type="EMBL" id="CAF4964778.1"/>
    </source>
</evidence>
<evidence type="ECO:0000313" key="5">
    <source>
        <dbReference type="Proteomes" id="UP000681720"/>
    </source>
</evidence>
<dbReference type="EMBL" id="CAJOBJ010194577">
    <property type="protein sequence ID" value="CAF4964778.1"/>
    <property type="molecule type" value="Genomic_DNA"/>
</dbReference>
<accession>A0A8S3DGA6</accession>
<evidence type="ECO:0000313" key="2">
    <source>
        <dbReference type="EMBL" id="CAF4460464.1"/>
    </source>
</evidence>
<reference evidence="4" key="1">
    <citation type="submission" date="2021-02" db="EMBL/GenBank/DDBJ databases">
        <authorList>
            <person name="Nowell W R."/>
        </authorList>
    </citation>
    <scope>NUCLEOTIDE SEQUENCE</scope>
</reference>
<dbReference type="EMBL" id="CAJOBJ010135612">
    <property type="protein sequence ID" value="CAF4740596.1"/>
    <property type="molecule type" value="Genomic_DNA"/>
</dbReference>
<dbReference type="EMBL" id="CAJOBH010068537">
    <property type="protein sequence ID" value="CAF4460464.1"/>
    <property type="molecule type" value="Genomic_DNA"/>
</dbReference>
<dbReference type="EMBL" id="CAJOBH010068389">
    <property type="protein sequence ID" value="CAF4459847.1"/>
    <property type="molecule type" value="Genomic_DNA"/>
</dbReference>
<proteinExistence type="predicted"/>
<comment type="caution">
    <text evidence="4">The sequence shown here is derived from an EMBL/GenBank/DDBJ whole genome shotgun (WGS) entry which is preliminary data.</text>
</comment>
<sequence>RDFQSVVSTAAASNWYFLTTRVIPAIAATNQSTSLPQHQTPNALYLHVEYNFEIIGRS</sequence>
<feature type="non-terminal residue" evidence="4">
    <location>
        <position position="1"/>
    </location>
</feature>